<keyword evidence="2" id="KW-0472">Membrane</keyword>
<evidence type="ECO:0000256" key="2">
    <source>
        <dbReference type="SAM" id="Phobius"/>
    </source>
</evidence>
<name>A0A8J4DLR6_9ACTN</name>
<dbReference type="RefSeq" id="WP_203940730.1">
    <property type="nucleotide sequence ID" value="NZ_BAAAGJ010000005.1"/>
</dbReference>
<keyword evidence="2" id="KW-1133">Transmembrane helix</keyword>
<gene>
    <name evidence="3" type="ORF">Sya03_48710</name>
</gene>
<feature type="region of interest" description="Disordered" evidence="1">
    <location>
        <begin position="70"/>
        <end position="91"/>
    </location>
</feature>
<dbReference type="EMBL" id="BOOY01000034">
    <property type="protein sequence ID" value="GIJ05519.1"/>
    <property type="molecule type" value="Genomic_DNA"/>
</dbReference>
<feature type="compositionally biased region" description="Low complexity" evidence="1">
    <location>
        <begin position="70"/>
        <end position="82"/>
    </location>
</feature>
<proteinExistence type="predicted"/>
<dbReference type="AlphaFoldDB" id="A0A8J4DLR6"/>
<evidence type="ECO:0000256" key="1">
    <source>
        <dbReference type="SAM" id="MobiDB-lite"/>
    </source>
</evidence>
<feature type="transmembrane region" description="Helical" evidence="2">
    <location>
        <begin position="42"/>
        <end position="60"/>
    </location>
</feature>
<protein>
    <submittedName>
        <fullName evidence="3">Uncharacterized protein</fullName>
    </submittedName>
</protein>
<evidence type="ECO:0000313" key="3">
    <source>
        <dbReference type="EMBL" id="GIJ05519.1"/>
    </source>
</evidence>
<reference evidence="3" key="1">
    <citation type="submission" date="2021-01" db="EMBL/GenBank/DDBJ databases">
        <title>Whole genome shotgun sequence of Spirilliplanes yamanashiensis NBRC 15828.</title>
        <authorList>
            <person name="Komaki H."/>
            <person name="Tamura T."/>
        </authorList>
    </citation>
    <scope>NUCLEOTIDE SEQUENCE</scope>
    <source>
        <strain evidence="3">NBRC 15828</strain>
    </source>
</reference>
<evidence type="ECO:0000313" key="4">
    <source>
        <dbReference type="Proteomes" id="UP000652013"/>
    </source>
</evidence>
<feature type="region of interest" description="Disordered" evidence="1">
    <location>
        <begin position="1"/>
        <end position="21"/>
    </location>
</feature>
<keyword evidence="4" id="KW-1185">Reference proteome</keyword>
<keyword evidence="2" id="KW-0812">Transmembrane</keyword>
<accession>A0A8J4DLR6</accession>
<dbReference type="Proteomes" id="UP000652013">
    <property type="component" value="Unassembled WGS sequence"/>
</dbReference>
<organism evidence="3 4">
    <name type="scientific">Spirilliplanes yamanashiensis</name>
    <dbReference type="NCBI Taxonomy" id="42233"/>
    <lineage>
        <taxon>Bacteria</taxon>
        <taxon>Bacillati</taxon>
        <taxon>Actinomycetota</taxon>
        <taxon>Actinomycetes</taxon>
        <taxon>Micromonosporales</taxon>
        <taxon>Micromonosporaceae</taxon>
        <taxon>Spirilliplanes</taxon>
    </lineage>
</organism>
<comment type="caution">
    <text evidence="3">The sequence shown here is derived from an EMBL/GenBank/DDBJ whole genome shotgun (WGS) entry which is preliminary data.</text>
</comment>
<sequence>MPDVKETAEKPSPWFAPPAAPAVSTVDGVADAGTGPDGRRHAILAIVLALAVAAAGGALVRPLQERARPAAAERPGVREAPATGRTISAPLGADRDLGLDLTAATTRTTVRTADLGDRLYEITATGATPTADERSGTVTVGADPAGRPGAGAVEVRLHSAVRWRLRLTAPATDHVLDLRAGGLAGLTVTGESTRITLTLGPPTGTVDLRLTAPAGQVVVAAPAGTPVRARFQAGAGRATLGATDVRDVRPGSTFTPKNWADATDRYYVDATAAVTGFRLTRD</sequence>